<dbReference type="SUPFAM" id="SSF48452">
    <property type="entry name" value="TPR-like"/>
    <property type="match status" value="1"/>
</dbReference>
<dbReference type="Pfam" id="PF12771">
    <property type="entry name" value="SusD-like_2"/>
    <property type="match status" value="1"/>
</dbReference>
<evidence type="ECO:0000256" key="1">
    <source>
        <dbReference type="SAM" id="SignalP"/>
    </source>
</evidence>
<feature type="signal peptide" evidence="1">
    <location>
        <begin position="1"/>
        <end position="20"/>
    </location>
</feature>
<comment type="caution">
    <text evidence="2">The sequence shown here is derived from an EMBL/GenBank/DDBJ whole genome shotgun (WGS) entry which is preliminary data.</text>
</comment>
<feature type="chain" id="PRO_5045853351" evidence="1">
    <location>
        <begin position="21"/>
        <end position="514"/>
    </location>
</feature>
<accession>A0ABW9RVG4</accession>
<sequence length="514" mass="56889">MKKINIKILGALLLIFLAGACDDDFQEINKNPNSPEDVPPSLLLPTIIKNPVNESAGLAWGYGNVVMQYTGKIQFTNEDRYNWGPQGDPYNTFFTALRDVNNILQITEESGENNYRGVALVMKSWMYHVMTDAYGDVPYSEALQAKDGVSLPAFDPQSDVYTGILADLQKANELLGTSGEALEGDILYEGDVNKWKKFANSLRLRILMRLSDRVDPSSAMQAILNDPATPVFESNEDQASLTYLLDAPNQQPLYTTRSGSFDEYRLSENMEAKLKALNDPRLYVYAQPTTASEAGLVGAPDDYEGVPNGLPDEEALQYSPSGDPEKGGSNFISRVGLMFSCRACDELSSPIAAETVIMSYAELQFILAEARERGFISTGAAEDYYMEGISSTFDYYESRLQAGGFTELAAVVQPEAGYFAQADVAYTGTQEEKLQKIGTQKWIALFFNGMEAWFDWRRTGYPEITPGPGAVINTVPVRFQYPSDAQALNAEAYEAAIKRQGADLITTRVWWDVD</sequence>
<reference evidence="2 3" key="1">
    <citation type="submission" date="2019-02" db="EMBL/GenBank/DDBJ databases">
        <authorList>
            <person name="Goldberg S.R."/>
            <person name="Haltli B.A."/>
            <person name="Correa H."/>
            <person name="Russell K.G."/>
        </authorList>
    </citation>
    <scope>NUCLEOTIDE SEQUENCE [LARGE SCALE GENOMIC DNA]</scope>
    <source>
        <strain evidence="2 3">JCM 16186</strain>
    </source>
</reference>
<dbReference type="RefSeq" id="WP_155173998.1">
    <property type="nucleotide sequence ID" value="NZ_BAAAFL010000068.1"/>
</dbReference>
<evidence type="ECO:0000313" key="3">
    <source>
        <dbReference type="Proteomes" id="UP000798808"/>
    </source>
</evidence>
<dbReference type="Proteomes" id="UP000798808">
    <property type="component" value="Unassembled WGS sequence"/>
</dbReference>
<protein>
    <submittedName>
        <fullName evidence="2">SusD/RagB family nutrient-binding outer membrane lipoprotein</fullName>
    </submittedName>
</protein>
<dbReference type="PROSITE" id="PS51257">
    <property type="entry name" value="PROKAR_LIPOPROTEIN"/>
    <property type="match status" value="1"/>
</dbReference>
<dbReference type="Gene3D" id="1.25.40.390">
    <property type="match status" value="1"/>
</dbReference>
<dbReference type="EMBL" id="SMLW01000607">
    <property type="protein sequence ID" value="MTI26990.1"/>
    <property type="molecule type" value="Genomic_DNA"/>
</dbReference>
<organism evidence="2 3">
    <name type="scientific">Fulvivirga kasyanovii</name>
    <dbReference type="NCBI Taxonomy" id="396812"/>
    <lineage>
        <taxon>Bacteria</taxon>
        <taxon>Pseudomonadati</taxon>
        <taxon>Bacteroidota</taxon>
        <taxon>Cytophagia</taxon>
        <taxon>Cytophagales</taxon>
        <taxon>Fulvivirgaceae</taxon>
        <taxon>Fulvivirga</taxon>
    </lineage>
</organism>
<dbReference type="CDD" id="cd08977">
    <property type="entry name" value="SusD"/>
    <property type="match status" value="1"/>
</dbReference>
<dbReference type="InterPro" id="IPR011990">
    <property type="entry name" value="TPR-like_helical_dom_sf"/>
</dbReference>
<evidence type="ECO:0000313" key="2">
    <source>
        <dbReference type="EMBL" id="MTI26990.1"/>
    </source>
</evidence>
<name>A0ABW9RVG4_9BACT</name>
<gene>
    <name evidence="2" type="ORF">E1163_18680</name>
</gene>
<keyword evidence="2" id="KW-0449">Lipoprotein</keyword>
<dbReference type="InterPro" id="IPR041662">
    <property type="entry name" value="SusD-like_2"/>
</dbReference>
<proteinExistence type="predicted"/>
<keyword evidence="1" id="KW-0732">Signal</keyword>
<keyword evidence="3" id="KW-1185">Reference proteome</keyword>